<dbReference type="EMBL" id="NXIB02000065">
    <property type="protein sequence ID" value="PHX55090.1"/>
    <property type="molecule type" value="Genomic_DNA"/>
</dbReference>
<dbReference type="SUPFAM" id="SSF53756">
    <property type="entry name" value="UDP-Glycosyltransferase/glycogen phosphorylase"/>
    <property type="match status" value="1"/>
</dbReference>
<sequence>MVHFNIGFQHFNSFADITLSLAKTLDKMGIPISVEQSEIAPQITHICTEEENNLIAKWMNNSPSDLFQIKWSHYWKSHFLKELNGHLNFEFFAINYEFTKNDEELDYWMYDAVNNSSHKLAVSEYSKNVLIQAGCPAENISVIPLGFNPLISELYSSKSPKDKSNITSILHMSNSFDFYRFGTDIAIEAFCQEFQHESNVELIIKDGGNNPDVIVEIIRDFEHRCGRFKPKIEIIPKFFDRQELANLYLSADAFLAPFRGEGFAIKILDAFAAGLPVVMPLYGGPTEYANIDNCYPISYDLIPVGLCYDTHHLKISNSPHWAEPNLLSVREQLRNIVADSRRFQVAQKARETADLFTWEATSKKLLRLMRELF</sequence>
<dbReference type="PANTHER" id="PTHR46656">
    <property type="entry name" value="PUTATIVE-RELATED"/>
    <property type="match status" value="1"/>
</dbReference>
<dbReference type="Proteomes" id="UP000226442">
    <property type="component" value="Unassembled WGS sequence"/>
</dbReference>
<gene>
    <name evidence="1" type="ORF">CP500_012510</name>
</gene>
<reference evidence="1" key="1">
    <citation type="submission" date="2017-10" db="EMBL/GenBank/DDBJ databases">
        <title>Draft genome sequence of the planktic cyanobacteria Tychonema bourrellyi isolated from alpine lentic freshwater.</title>
        <authorList>
            <person name="Tett A."/>
            <person name="Armanini F."/>
            <person name="Asnicar F."/>
            <person name="Boscaini A."/>
            <person name="Pasolli E."/>
            <person name="Zolfo M."/>
            <person name="Donati C."/>
            <person name="Salmaso N."/>
            <person name="Segata N."/>
        </authorList>
    </citation>
    <scope>NUCLEOTIDE SEQUENCE</scope>
    <source>
        <strain evidence="1">FEM_GT703</strain>
    </source>
</reference>
<evidence type="ECO:0000313" key="1">
    <source>
        <dbReference type="EMBL" id="PHX55090.1"/>
    </source>
</evidence>
<dbReference type="PANTHER" id="PTHR46656:SF3">
    <property type="entry name" value="PUTATIVE-RELATED"/>
    <property type="match status" value="1"/>
</dbReference>
<dbReference type="RefSeq" id="WP_096830429.1">
    <property type="nucleotide sequence ID" value="NZ_NXIB02000065.1"/>
</dbReference>
<dbReference type="Gene3D" id="3.40.50.2000">
    <property type="entry name" value="Glycogen Phosphorylase B"/>
    <property type="match status" value="1"/>
</dbReference>
<protein>
    <submittedName>
        <fullName evidence="1">Glycosyl transferase</fullName>
    </submittedName>
</protein>
<organism evidence="1 2">
    <name type="scientific">Tychonema bourrellyi FEM_GT703</name>
    <dbReference type="NCBI Taxonomy" id="2040638"/>
    <lineage>
        <taxon>Bacteria</taxon>
        <taxon>Bacillati</taxon>
        <taxon>Cyanobacteriota</taxon>
        <taxon>Cyanophyceae</taxon>
        <taxon>Oscillatoriophycideae</taxon>
        <taxon>Oscillatoriales</taxon>
        <taxon>Microcoleaceae</taxon>
        <taxon>Tychonema</taxon>
    </lineage>
</organism>
<keyword evidence="2" id="KW-1185">Reference proteome</keyword>
<comment type="caution">
    <text evidence="1">The sequence shown here is derived from an EMBL/GenBank/DDBJ whole genome shotgun (WGS) entry which is preliminary data.</text>
</comment>
<dbReference type="OrthoDB" id="440232at2"/>
<evidence type="ECO:0000313" key="2">
    <source>
        <dbReference type="Proteomes" id="UP000226442"/>
    </source>
</evidence>
<dbReference type="CDD" id="cd03801">
    <property type="entry name" value="GT4_PimA-like"/>
    <property type="match status" value="1"/>
</dbReference>
<dbReference type="AlphaFoldDB" id="A0A2G4EZZ4"/>
<proteinExistence type="predicted"/>
<dbReference type="GO" id="GO:0016740">
    <property type="term" value="F:transferase activity"/>
    <property type="evidence" value="ECO:0007669"/>
    <property type="project" value="UniProtKB-KW"/>
</dbReference>
<accession>A0A2G4EZZ4</accession>
<dbReference type="Pfam" id="PF13692">
    <property type="entry name" value="Glyco_trans_1_4"/>
    <property type="match status" value="1"/>
</dbReference>
<keyword evidence="1" id="KW-0808">Transferase</keyword>
<name>A0A2G4EZZ4_9CYAN</name>